<reference evidence="3" key="1">
    <citation type="journal article" date="2020" name="Nature">
        <title>Giant virus diversity and host interactions through global metagenomics.</title>
        <authorList>
            <person name="Schulz F."/>
            <person name="Roux S."/>
            <person name="Paez-Espino D."/>
            <person name="Jungbluth S."/>
            <person name="Walsh D.A."/>
            <person name="Denef V.J."/>
            <person name="McMahon K.D."/>
            <person name="Konstantinidis K.T."/>
            <person name="Eloe-Fadrosh E.A."/>
            <person name="Kyrpides N.C."/>
            <person name="Woyke T."/>
        </authorList>
    </citation>
    <scope>NUCLEOTIDE SEQUENCE</scope>
    <source>
        <strain evidence="3">GVMAG-M-3300027747-57</strain>
    </source>
</reference>
<feature type="transmembrane region" description="Helical" evidence="2">
    <location>
        <begin position="684"/>
        <end position="706"/>
    </location>
</feature>
<accession>A0A6C0JK74</accession>
<keyword evidence="2" id="KW-0472">Membrane</keyword>
<evidence type="ECO:0000256" key="1">
    <source>
        <dbReference type="SAM" id="MobiDB-lite"/>
    </source>
</evidence>
<feature type="region of interest" description="Disordered" evidence="1">
    <location>
        <begin position="720"/>
        <end position="742"/>
    </location>
</feature>
<organism evidence="3">
    <name type="scientific">viral metagenome</name>
    <dbReference type="NCBI Taxonomy" id="1070528"/>
    <lineage>
        <taxon>unclassified sequences</taxon>
        <taxon>metagenomes</taxon>
        <taxon>organismal metagenomes</taxon>
    </lineage>
</organism>
<name>A0A6C0JK74_9ZZZZ</name>
<proteinExistence type="predicted"/>
<protein>
    <submittedName>
        <fullName evidence="3">Uncharacterized protein</fullName>
    </submittedName>
</protein>
<feature type="transmembrane region" description="Helical" evidence="2">
    <location>
        <begin position="452"/>
        <end position="473"/>
    </location>
</feature>
<sequence length="833" mass="94760">MHELNMGLKIIIQFSVSLYKIIYSNNIYMPPILEEKKFEYSALIVALLYIVKTLRNKEITRIEFSESLDYYHYLDPNFKKTDDSFDETNVLDILEFRNKYENQFIITIIYLCFLNCIHIVGSNIDSSIYEIFNNAEFFLLLIRVSIKKTQGLFTNLQAPQHSSLWNSILSFVNINQTLTGLYADLKGIIVKVHSIIFKEILLSKNKHKSKITDDYIINLLFTSKTATPTDNITNFSNHVNEIMKYFAISKIKNESAEQNKPVTEEIIKTYKKMNKFLFPMFPNKMKFVYGSSGGKITGGGSSEIINIFELTCNRFNIDHTKMLEFIKKLYNESISYRNNGLTSKQPLNTGLTSKEMKALQPNVFNNFSTRRISTYSGGKRKSMKKYRGGVVVAGAVAGLSLAQGATVYVTTASLNAFTAAGGTGLVATAGGVSTLNGAYVTLVTVTGAGASAVAAPLLLAAGAVLVGVTVYSLSGTSKTQQEQEKKDEEEQQTQRLGQKDTLEQEQTLEQENQLRLKHQLRLEHQQRLEQIRQRRQRLDQQNKKRSEKEHQEKLDEIVKKEIEEQNEKKLDEIIDKELEQQKEEKIEKERQKLKDFNEFLKKAKNDAETTSDAVTYGSELALDPKIIRTINFIKSLEKQQIDDGIAGIYVTNPNRDWGQKVILDTPVKEISNLDKLSGPNNSNMFTSSFALLGLILVSAAIGGIVYKLRKPKIINTENANYESPVNEGNNEENNEENNEDPEQKNLNQLKLFDKIQKHAFKTARRPAEDTGLLVKLPNDKTEFVQHDSQTNKNESRKLAKIELAQELDGGYRRYNKTKKNKRNKKDKLSIWGL</sequence>
<feature type="compositionally biased region" description="Acidic residues" evidence="1">
    <location>
        <begin position="729"/>
        <end position="740"/>
    </location>
</feature>
<feature type="transmembrane region" description="Helical" evidence="2">
    <location>
        <begin position="389"/>
        <end position="410"/>
    </location>
</feature>
<feature type="region of interest" description="Disordered" evidence="1">
    <location>
        <begin position="533"/>
        <end position="552"/>
    </location>
</feature>
<feature type="transmembrane region" description="Helical" evidence="2">
    <location>
        <begin position="104"/>
        <end position="121"/>
    </location>
</feature>
<feature type="transmembrane region" description="Helical" evidence="2">
    <location>
        <begin position="416"/>
        <end position="440"/>
    </location>
</feature>
<dbReference type="EMBL" id="MN740430">
    <property type="protein sequence ID" value="QHU06052.1"/>
    <property type="molecule type" value="Genomic_DNA"/>
</dbReference>
<keyword evidence="2" id="KW-0812">Transmembrane</keyword>
<keyword evidence="2" id="KW-1133">Transmembrane helix</keyword>
<feature type="region of interest" description="Disordered" evidence="1">
    <location>
        <begin position="476"/>
        <end position="501"/>
    </location>
</feature>
<dbReference type="AlphaFoldDB" id="A0A6C0JK74"/>
<evidence type="ECO:0000256" key="2">
    <source>
        <dbReference type="SAM" id="Phobius"/>
    </source>
</evidence>
<evidence type="ECO:0000313" key="3">
    <source>
        <dbReference type="EMBL" id="QHU06052.1"/>
    </source>
</evidence>